<proteinExistence type="predicted"/>
<dbReference type="PANTHER" id="PTHR47197">
    <property type="entry name" value="PROTEIN NIRF"/>
    <property type="match status" value="1"/>
</dbReference>
<reference evidence="2 3" key="1">
    <citation type="submission" date="2013-08" db="EMBL/GenBank/DDBJ databases">
        <title>The genome sequence of Knoellia sinensis.</title>
        <authorList>
            <person name="Zhu W."/>
            <person name="Wang G."/>
        </authorList>
    </citation>
    <scope>NUCLEOTIDE SEQUENCE [LARGE SCALE GENOMIC DNA]</scope>
    <source>
        <strain evidence="2 3">KCTC 19936</strain>
    </source>
</reference>
<dbReference type="AlphaFoldDB" id="A0A0A0JC63"/>
<dbReference type="SUPFAM" id="SSF50974">
    <property type="entry name" value="Nitrous oxide reductase, N-terminal domain"/>
    <property type="match status" value="1"/>
</dbReference>
<dbReference type="Gene3D" id="2.130.10.10">
    <property type="entry name" value="YVTN repeat-like/Quinoprotein amine dehydrogenase"/>
    <property type="match status" value="2"/>
</dbReference>
<dbReference type="InterPro" id="IPR051200">
    <property type="entry name" value="Host-pathogen_enzymatic-act"/>
</dbReference>
<keyword evidence="2" id="KW-0723">Serine/threonine-protein kinase</keyword>
<name>A0A0A0JC63_9MICO</name>
<dbReference type="EMBL" id="AVPJ01000004">
    <property type="protein sequence ID" value="KGN33226.1"/>
    <property type="molecule type" value="Genomic_DNA"/>
</dbReference>
<keyword evidence="2" id="KW-0418">Kinase</keyword>
<dbReference type="OrthoDB" id="9774579at2"/>
<organism evidence="2 3">
    <name type="scientific">Knoellia sinensis KCTC 19936</name>
    <dbReference type="NCBI Taxonomy" id="1385520"/>
    <lineage>
        <taxon>Bacteria</taxon>
        <taxon>Bacillati</taxon>
        <taxon>Actinomycetota</taxon>
        <taxon>Actinomycetes</taxon>
        <taxon>Micrococcales</taxon>
        <taxon>Intrasporangiaceae</taxon>
        <taxon>Knoellia</taxon>
    </lineage>
</organism>
<sequence>MPTPAPSSRRLRRVSSMGVAALVALGLSGATAHADVPSVTVTSEAPSQQQVFFVGNNWSGNVTVIRPDGDYGKLGDINMIPDKTQRELEIYLNPVRLAAYLYIQRTAGEGHNQYVDDMYSTPDGSSIVASRPSYADVVSINTTTGAVEWRFPVSGFRSDHMALSPDGTQVAVSASSGNVVHVLDIETGRELGRFPTGDKPHENVYIDGGRYIVNSAIGNVETGQDARWQDFTKGDRKLVIADAQSFEVVRTIDMRPLLDAFGRKDLSDSVRPMAFSPDESKLYFQVSFFAGLVEYDVDAGRITRVADLPKNPAVNPDRTTWVNDSRHHGLAMSADGSKLCVAGTMDDYATIVDRRTLTAGSLIPAGKPYWATISPDGKRCIISESATDTVTAIDFGTGQRVATVPVGDHPQRVRLGSLPEGWSGTSR</sequence>
<evidence type="ECO:0000256" key="1">
    <source>
        <dbReference type="SAM" id="SignalP"/>
    </source>
</evidence>
<dbReference type="PANTHER" id="PTHR47197:SF3">
    <property type="entry name" value="DIHYDRO-HEME D1 DEHYDROGENASE"/>
    <property type="match status" value="1"/>
</dbReference>
<accession>A0A0A0JC63</accession>
<dbReference type="RefSeq" id="WP_156971316.1">
    <property type="nucleotide sequence ID" value="NZ_AVPJ01000004.1"/>
</dbReference>
<comment type="caution">
    <text evidence="2">The sequence shown here is derived from an EMBL/GenBank/DDBJ whole genome shotgun (WGS) entry which is preliminary data.</text>
</comment>
<dbReference type="Proteomes" id="UP000030002">
    <property type="component" value="Unassembled WGS sequence"/>
</dbReference>
<dbReference type="InterPro" id="IPR011045">
    <property type="entry name" value="N2O_reductase_N"/>
</dbReference>
<dbReference type="eggNOG" id="COG3391">
    <property type="taxonomic scope" value="Bacteria"/>
</dbReference>
<feature type="chain" id="PRO_5001971145" evidence="1">
    <location>
        <begin position="35"/>
        <end position="427"/>
    </location>
</feature>
<feature type="signal peptide" evidence="1">
    <location>
        <begin position="1"/>
        <end position="34"/>
    </location>
</feature>
<protein>
    <submittedName>
        <fullName evidence="2">Serine/threonine protein kinase</fullName>
    </submittedName>
</protein>
<keyword evidence="1" id="KW-0732">Signal</keyword>
<dbReference type="GO" id="GO:0004674">
    <property type="term" value="F:protein serine/threonine kinase activity"/>
    <property type="evidence" value="ECO:0007669"/>
    <property type="project" value="UniProtKB-KW"/>
</dbReference>
<evidence type="ECO:0000313" key="2">
    <source>
        <dbReference type="EMBL" id="KGN33226.1"/>
    </source>
</evidence>
<evidence type="ECO:0000313" key="3">
    <source>
        <dbReference type="Proteomes" id="UP000030002"/>
    </source>
</evidence>
<keyword evidence="2" id="KW-0808">Transferase</keyword>
<dbReference type="InterPro" id="IPR015943">
    <property type="entry name" value="WD40/YVTN_repeat-like_dom_sf"/>
</dbReference>
<gene>
    <name evidence="2" type="ORF">N802_14355</name>
</gene>
<keyword evidence="3" id="KW-1185">Reference proteome</keyword>
<dbReference type="STRING" id="1385520.N802_14355"/>